<dbReference type="PANTHER" id="PTHR11566">
    <property type="entry name" value="DYNAMIN"/>
    <property type="match status" value="1"/>
</dbReference>
<dbReference type="GO" id="GO:0005737">
    <property type="term" value="C:cytoplasm"/>
    <property type="evidence" value="ECO:0007669"/>
    <property type="project" value="TreeGrafter"/>
</dbReference>
<evidence type="ECO:0000313" key="6">
    <source>
        <dbReference type="EMBL" id="KAB8073862.1"/>
    </source>
</evidence>
<dbReference type="InterPro" id="IPR027417">
    <property type="entry name" value="P-loop_NTPase"/>
</dbReference>
<sequence length="779" mass="88866">MPGSPAPEVEAINVIARDMKALVRKIQGLRHIGIEDNKIALPKICVIGDQSTGKSSLIEGMSGIKVPRSAGTCTRCPMELNLSESEPDQPWTCQVFLSRRYMYEGSRKSRAPKESQPFGPWVDQDQEDELFITLSDKTQVEEAIKWAQLAILNPGQPSREYVPGENAGTSSYCQVKFSPNVVRLDISAPHFPNLSFYDLPGVMSQAEMDEEEYLITLIENLVKDYILQPSCIILLALPMTDDATNSSAARIMRNLRGAHLRTLGVLTKPDRIQSGESYSQWVEILEGDKFKLGHGYYVVHNNPDPAVEHHQAREEENAFFTSAPWTTELAAYQERFGTRRLQAALSSLLLEQIQGCLPQIIEQIDAKAARTNAELQTIPNPPSVNIQYILCKHLHDLKDRIRAQFDGGSSEYPLLKIWGHIAQDFRAAVIKSRPTVQLLSDSDADSFHLQLEGDSDCEMTAVSRPPKRKAPSDSPDKETKPKASEYSTNHFERFTGPARMFTWEEIRGINEDSCRAGIPDQVDPKAIEKLRQLSVRHWDEPMLVFLKATHHLVKEMLLQQLKEVFVQYCQTSLYRELKRIIDKYLGELQGEHIRHALENYNIECYKPFTMATSQLEHASRTALQFLTTRRHHARANCYLDLHGILLEGDRREAEILKLGKTELGADKFSQEVKMMAFTRGYYEIASSRFIDSTCQGVYTKLFSKCREELVTVIEDDLDIRDHNALERCQELMAQDPERQRRRQYLLKEKEKVTKAQQWLSTYRRGEDEDPFTQRVAFGA</sequence>
<name>A0A5N5X3D3_9EURO</name>
<proteinExistence type="predicted"/>
<dbReference type="InterPro" id="IPR001401">
    <property type="entry name" value="Dynamin_GTPase"/>
</dbReference>
<dbReference type="CDD" id="cd08771">
    <property type="entry name" value="DLP_1"/>
    <property type="match status" value="1"/>
</dbReference>
<gene>
    <name evidence="6" type="ORF">BDV29DRAFT_201616</name>
</gene>
<dbReference type="SUPFAM" id="SSF52540">
    <property type="entry name" value="P-loop containing nucleoside triphosphate hydrolases"/>
    <property type="match status" value="1"/>
</dbReference>
<dbReference type="EMBL" id="ML732219">
    <property type="protein sequence ID" value="KAB8073862.1"/>
    <property type="molecule type" value="Genomic_DNA"/>
</dbReference>
<dbReference type="InterPro" id="IPR022812">
    <property type="entry name" value="Dynamin"/>
</dbReference>
<dbReference type="Pfam" id="PF00350">
    <property type="entry name" value="Dynamin_N"/>
    <property type="match status" value="1"/>
</dbReference>
<feature type="compositionally biased region" description="Basic and acidic residues" evidence="3">
    <location>
        <begin position="470"/>
        <end position="483"/>
    </location>
</feature>
<feature type="domain" description="Dynamin-type G" evidence="5">
    <location>
        <begin position="38"/>
        <end position="358"/>
    </location>
</feature>
<dbReference type="InterPro" id="IPR030381">
    <property type="entry name" value="G_DYNAMIN_dom"/>
</dbReference>
<dbReference type="SMART" id="SM00053">
    <property type="entry name" value="DYNc"/>
    <property type="match status" value="1"/>
</dbReference>
<evidence type="ECO:0000313" key="7">
    <source>
        <dbReference type="Proteomes" id="UP000326565"/>
    </source>
</evidence>
<dbReference type="PANTHER" id="PTHR11566:SF131">
    <property type="entry name" value="GTPASE, PUTATIVE (AFU_ORTHOLOGUE AFUA_6G07630)-RELATED"/>
    <property type="match status" value="1"/>
</dbReference>
<accession>A0A5N5X3D3</accession>
<dbReference type="GO" id="GO:0031623">
    <property type="term" value="P:receptor internalization"/>
    <property type="evidence" value="ECO:0007669"/>
    <property type="project" value="TreeGrafter"/>
</dbReference>
<dbReference type="Pfam" id="PF01031">
    <property type="entry name" value="Dynamin_M"/>
    <property type="match status" value="1"/>
</dbReference>
<dbReference type="Gene3D" id="1.20.120.1240">
    <property type="entry name" value="Dynamin, middle domain"/>
    <property type="match status" value="1"/>
</dbReference>
<dbReference type="OrthoDB" id="5061070at2759"/>
<feature type="region of interest" description="Disordered" evidence="3">
    <location>
        <begin position="458"/>
        <end position="489"/>
    </location>
</feature>
<dbReference type="Proteomes" id="UP000326565">
    <property type="component" value="Unassembled WGS sequence"/>
</dbReference>
<dbReference type="InterPro" id="IPR000375">
    <property type="entry name" value="Dynamin_stalk"/>
</dbReference>
<evidence type="ECO:0000256" key="3">
    <source>
        <dbReference type="SAM" id="MobiDB-lite"/>
    </source>
</evidence>
<dbReference type="GO" id="GO:0005874">
    <property type="term" value="C:microtubule"/>
    <property type="evidence" value="ECO:0007669"/>
    <property type="project" value="TreeGrafter"/>
</dbReference>
<evidence type="ECO:0000256" key="1">
    <source>
        <dbReference type="ARBA" id="ARBA00022741"/>
    </source>
</evidence>
<keyword evidence="1" id="KW-0547">Nucleotide-binding</keyword>
<dbReference type="PROSITE" id="PS51388">
    <property type="entry name" value="GED"/>
    <property type="match status" value="1"/>
</dbReference>
<dbReference type="AlphaFoldDB" id="A0A5N5X3D3"/>
<dbReference type="PRINTS" id="PR00195">
    <property type="entry name" value="DYNAMIN"/>
</dbReference>
<organism evidence="6 7">
    <name type="scientific">Aspergillus leporis</name>
    <dbReference type="NCBI Taxonomy" id="41062"/>
    <lineage>
        <taxon>Eukaryota</taxon>
        <taxon>Fungi</taxon>
        <taxon>Dikarya</taxon>
        <taxon>Ascomycota</taxon>
        <taxon>Pezizomycotina</taxon>
        <taxon>Eurotiomycetes</taxon>
        <taxon>Eurotiomycetidae</taxon>
        <taxon>Eurotiales</taxon>
        <taxon>Aspergillaceae</taxon>
        <taxon>Aspergillus</taxon>
        <taxon>Aspergillus subgen. Circumdati</taxon>
    </lineage>
</organism>
<keyword evidence="7" id="KW-1185">Reference proteome</keyword>
<reference evidence="6 7" key="1">
    <citation type="submission" date="2019-04" db="EMBL/GenBank/DDBJ databases">
        <title>Friends and foes A comparative genomics study of 23 Aspergillus species from section Flavi.</title>
        <authorList>
            <consortium name="DOE Joint Genome Institute"/>
            <person name="Kjaerbolling I."/>
            <person name="Vesth T."/>
            <person name="Frisvad J.C."/>
            <person name="Nybo J.L."/>
            <person name="Theobald S."/>
            <person name="Kildgaard S."/>
            <person name="Isbrandt T."/>
            <person name="Kuo A."/>
            <person name="Sato A."/>
            <person name="Lyhne E.K."/>
            <person name="Kogle M.E."/>
            <person name="Wiebenga A."/>
            <person name="Kun R.S."/>
            <person name="Lubbers R.J."/>
            <person name="Makela M.R."/>
            <person name="Barry K."/>
            <person name="Chovatia M."/>
            <person name="Clum A."/>
            <person name="Daum C."/>
            <person name="Haridas S."/>
            <person name="He G."/>
            <person name="LaButti K."/>
            <person name="Lipzen A."/>
            <person name="Mondo S."/>
            <person name="Riley R."/>
            <person name="Salamov A."/>
            <person name="Simmons B.A."/>
            <person name="Magnuson J.K."/>
            <person name="Henrissat B."/>
            <person name="Mortensen U.H."/>
            <person name="Larsen T.O."/>
            <person name="Devries R.P."/>
            <person name="Grigoriev I.V."/>
            <person name="Machida M."/>
            <person name="Baker S.E."/>
            <person name="Andersen M.R."/>
        </authorList>
    </citation>
    <scope>NUCLEOTIDE SEQUENCE [LARGE SCALE GENOMIC DNA]</scope>
    <source>
        <strain evidence="6 7">CBS 151.66</strain>
    </source>
</reference>
<dbReference type="GO" id="GO:0008017">
    <property type="term" value="F:microtubule binding"/>
    <property type="evidence" value="ECO:0007669"/>
    <property type="project" value="TreeGrafter"/>
</dbReference>
<evidence type="ECO:0000259" key="5">
    <source>
        <dbReference type="PROSITE" id="PS51718"/>
    </source>
</evidence>
<dbReference type="GO" id="GO:0005886">
    <property type="term" value="C:plasma membrane"/>
    <property type="evidence" value="ECO:0007669"/>
    <property type="project" value="TreeGrafter"/>
</dbReference>
<dbReference type="InterPro" id="IPR020850">
    <property type="entry name" value="GED_dom"/>
</dbReference>
<evidence type="ECO:0000256" key="2">
    <source>
        <dbReference type="ARBA" id="ARBA00023134"/>
    </source>
</evidence>
<keyword evidence="6" id="KW-0378">Hydrolase</keyword>
<dbReference type="PROSITE" id="PS51718">
    <property type="entry name" value="G_DYNAMIN_2"/>
    <property type="match status" value="1"/>
</dbReference>
<keyword evidence="2" id="KW-0342">GTP-binding</keyword>
<dbReference type="Gene3D" id="3.40.50.300">
    <property type="entry name" value="P-loop containing nucleotide triphosphate hydrolases"/>
    <property type="match status" value="1"/>
</dbReference>
<dbReference type="GO" id="GO:0005525">
    <property type="term" value="F:GTP binding"/>
    <property type="evidence" value="ECO:0007669"/>
    <property type="project" value="InterPro"/>
</dbReference>
<evidence type="ECO:0000259" key="4">
    <source>
        <dbReference type="PROSITE" id="PS51388"/>
    </source>
</evidence>
<dbReference type="InterPro" id="IPR045063">
    <property type="entry name" value="Dynamin_N"/>
</dbReference>
<feature type="domain" description="GED" evidence="4">
    <location>
        <begin position="671"/>
        <end position="767"/>
    </location>
</feature>
<protein>
    <submittedName>
        <fullName evidence="6">P-loop containing nucleoside triphosphate hydrolase protein</fullName>
    </submittedName>
</protein>
<dbReference type="FunFam" id="3.40.50.300:FF:001977">
    <property type="entry name" value="Dynamin GTPase, putative"/>
    <property type="match status" value="1"/>
</dbReference>
<dbReference type="GO" id="GO:0003924">
    <property type="term" value="F:GTPase activity"/>
    <property type="evidence" value="ECO:0007669"/>
    <property type="project" value="InterPro"/>
</dbReference>